<feature type="chain" id="PRO_5008018455" evidence="1">
    <location>
        <begin position="32"/>
        <end position="709"/>
    </location>
</feature>
<dbReference type="Gene3D" id="1.10.287.950">
    <property type="entry name" value="Methyl-accepting chemotaxis protein"/>
    <property type="match status" value="1"/>
</dbReference>
<protein>
    <submittedName>
        <fullName evidence="2">Chromosome segregation protein</fullName>
    </submittedName>
</protein>
<dbReference type="RefSeq" id="WP_055654067.1">
    <property type="nucleotide sequence ID" value="NZ_CABIXC010000003.1"/>
</dbReference>
<reference evidence="2 3" key="1">
    <citation type="submission" date="2015-09" db="EMBL/GenBank/DDBJ databases">
        <authorList>
            <consortium name="Pathogen Informatics"/>
        </authorList>
    </citation>
    <scope>NUCLEOTIDE SEQUENCE [LARGE SCALE GENOMIC DNA]</scope>
    <source>
        <strain evidence="2 3">2789STDY5608850</strain>
    </source>
</reference>
<sequence length="709" mass="77219">MRNRRKIRYKITAAALISSMLGMSMAGSALAGPPAVATDEALYVNLDYYGNQVDSSVVKGVSLNGLRTFTDYGNYTDVTNMSNYAEPVISGDGVTWQLPEDSKERFYYECQLNNDEVILPWNFDVSYKLNGIPKEAKDLVHANGLVEMDVHCIPNENAKEYYRNNMLLQVATMVNMEDVNAVEAPGSQTQALGTYKVVIFAAVPGEEKTFHIGISTTNFESMGLIMMMIPGTLDQMSEITDIKEVKDTVGDSTDKLLDGMNEILDTLDRISGGMNVAQAGLEDLQKARAGLDASKDEIIANADNSLDSLEAVNEKISQLAPDINTNKQSLDEINTRINAIVKTLRSSGNDFFDLAGKLSDLEDSLGDLRDDLNNSNRDEILDHLQIVDDQLEQINEVLQNIIQTAGGIPAELDEEDLAEQQETLSDLLEETYGILDDMESAVGSDAVDRLRTQLDAINGNGLGDAASLSKLAAAAKALLPVVNGLQGMVSDLERTLSGIRLDDGLESSQDAAGEISSIMGRIETLIGDVNDLNRTVNEDKAGFDLMLDDMAASLDQMSSGTSQVIALLRSVQNTAKVNRSAVENGTKQTLDGLIDILEKAADTKGTSDKLKDANEDLRASVKDELDKIEDDTNLLEIDPSQSMISFTSDKNPSPASIQIILRTEEISEEDVNTNAVDIEPVPQNVGLWQRIVNVFVKIWDTVTGFFIGK</sequence>
<evidence type="ECO:0000313" key="3">
    <source>
        <dbReference type="Proteomes" id="UP000095651"/>
    </source>
</evidence>
<dbReference type="Proteomes" id="UP000095651">
    <property type="component" value="Unassembled WGS sequence"/>
</dbReference>
<dbReference type="AlphaFoldDB" id="A0A174BHW2"/>
<feature type="signal peptide" evidence="1">
    <location>
        <begin position="1"/>
        <end position="31"/>
    </location>
</feature>
<name>A0A174BHW2_9FIRM</name>
<keyword evidence="1" id="KW-0732">Signal</keyword>
<evidence type="ECO:0000313" key="2">
    <source>
        <dbReference type="EMBL" id="CUO00284.1"/>
    </source>
</evidence>
<evidence type="ECO:0000256" key="1">
    <source>
        <dbReference type="SAM" id="SignalP"/>
    </source>
</evidence>
<dbReference type="EMBL" id="CYZE01000003">
    <property type="protein sequence ID" value="CUO00284.1"/>
    <property type="molecule type" value="Genomic_DNA"/>
</dbReference>
<gene>
    <name evidence="2" type="ORF">ERS852407_01606</name>
</gene>
<organism evidence="2 3">
    <name type="scientific">Hungatella hathewayi</name>
    <dbReference type="NCBI Taxonomy" id="154046"/>
    <lineage>
        <taxon>Bacteria</taxon>
        <taxon>Bacillati</taxon>
        <taxon>Bacillota</taxon>
        <taxon>Clostridia</taxon>
        <taxon>Lachnospirales</taxon>
        <taxon>Lachnospiraceae</taxon>
        <taxon>Hungatella</taxon>
    </lineage>
</organism>
<proteinExistence type="predicted"/>
<accession>A0A174BHW2</accession>